<accession>A0ABU6NVD1</accession>
<proteinExistence type="predicted"/>
<organism evidence="1 2">
    <name type="scientific">Metabacillus fastidiosus</name>
    <dbReference type="NCBI Taxonomy" id="1458"/>
    <lineage>
        <taxon>Bacteria</taxon>
        <taxon>Bacillati</taxon>
        <taxon>Bacillota</taxon>
        <taxon>Bacilli</taxon>
        <taxon>Bacillales</taxon>
        <taxon>Bacillaceae</taxon>
        <taxon>Metabacillus</taxon>
    </lineage>
</organism>
<sequence>MIEDKSYEMNSKFWQIGEFHKLVDKRGLTTVDNWFKDLEKNKIHYIAREKDSDQKIYDETDAQILKYIDMRRREQIPLKIIMDELPNYFELRPFPIEEDTTDNAQVLDLAAIQKKFSDSIEKSVEEHINKGITQLKSELGEFLDGKMSSFLKQAAAIEENNRDKGEGREQRLIETLTARRVEAKLRRKALTLWTEKPSSERLIKTGLFSKSEDVNKRDLFVEEYIDQHYEEEFTKEMTKR</sequence>
<dbReference type="RefSeq" id="WP_066224397.1">
    <property type="nucleotide sequence ID" value="NZ_JARTFS010000002.1"/>
</dbReference>
<evidence type="ECO:0000313" key="1">
    <source>
        <dbReference type="EMBL" id="MED4400322.1"/>
    </source>
</evidence>
<dbReference type="EMBL" id="JARTFS010000002">
    <property type="protein sequence ID" value="MED4400322.1"/>
    <property type="molecule type" value="Genomic_DNA"/>
</dbReference>
<evidence type="ECO:0000313" key="2">
    <source>
        <dbReference type="Proteomes" id="UP001342826"/>
    </source>
</evidence>
<reference evidence="1 2" key="1">
    <citation type="submission" date="2023-03" db="EMBL/GenBank/DDBJ databases">
        <title>Bacillus Genome Sequencing.</title>
        <authorList>
            <person name="Dunlap C."/>
        </authorList>
    </citation>
    <scope>NUCLEOTIDE SEQUENCE [LARGE SCALE GENOMIC DNA]</scope>
    <source>
        <strain evidence="1 2">NRS-1717</strain>
    </source>
</reference>
<dbReference type="Proteomes" id="UP001342826">
    <property type="component" value="Unassembled WGS sequence"/>
</dbReference>
<dbReference type="GeneID" id="301139215"/>
<comment type="caution">
    <text evidence="1">The sequence shown here is derived from an EMBL/GenBank/DDBJ whole genome shotgun (WGS) entry which is preliminary data.</text>
</comment>
<gene>
    <name evidence="1" type="ORF">P9271_02975</name>
</gene>
<name>A0ABU6NVD1_9BACI</name>
<protein>
    <submittedName>
        <fullName evidence="1">MerR family transcriptional regulator</fullName>
    </submittedName>
</protein>
<keyword evidence="2" id="KW-1185">Reference proteome</keyword>